<keyword evidence="3 4" id="KW-0472">Membrane</keyword>
<dbReference type="RefSeq" id="WP_249740141.1">
    <property type="nucleotide sequence ID" value="NZ_CP093217.1"/>
</dbReference>
<organism evidence="5 6">
    <name type="scientific">Staphylococcus edaphicus</name>
    <dbReference type="NCBI Taxonomy" id="1955013"/>
    <lineage>
        <taxon>Bacteria</taxon>
        <taxon>Bacillati</taxon>
        <taxon>Bacillota</taxon>
        <taxon>Bacilli</taxon>
        <taxon>Bacillales</taxon>
        <taxon>Staphylococcaceae</taxon>
        <taxon>Staphylococcus</taxon>
    </lineage>
</organism>
<dbReference type="EMBL" id="CP093217">
    <property type="protein sequence ID" value="UQW81640.1"/>
    <property type="molecule type" value="Genomic_DNA"/>
</dbReference>
<keyword evidence="6" id="KW-1185">Reference proteome</keyword>
<proteinExistence type="inferred from homology"/>
<dbReference type="NCBIfam" id="TIGR02919">
    <property type="entry name" value="accessory Sec system glycosylation chaperone GtfB"/>
    <property type="match status" value="1"/>
</dbReference>
<comment type="subunit">
    <text evidence="4">Forms a heterotetramer with 2 subunits each of GtfA and GtfB. Part of the accessory SecA2/SecY2 protein translocation apparatus.</text>
</comment>
<reference evidence="5" key="1">
    <citation type="submission" date="2022-03" db="EMBL/GenBank/DDBJ databases">
        <title>Complete Genome Sequence of Staphylococcus edaphicus strain CCM 8731.</title>
        <authorList>
            <person name="Rimmer C.O."/>
            <person name="Thomas J.C."/>
        </authorList>
    </citation>
    <scope>NUCLEOTIDE SEQUENCE</scope>
    <source>
        <strain evidence="5">CCM 8731</strain>
    </source>
</reference>
<dbReference type="InterPro" id="IPR014268">
    <property type="entry name" value="GtfB"/>
</dbReference>
<dbReference type="Proteomes" id="UP001056588">
    <property type="component" value="Chromosome"/>
</dbReference>
<evidence type="ECO:0000256" key="2">
    <source>
        <dbReference type="ARBA" id="ARBA00022475"/>
    </source>
</evidence>
<comment type="similarity">
    <text evidence="4">Belongs to the GtfB family.</text>
</comment>
<evidence type="ECO:0000313" key="6">
    <source>
        <dbReference type="Proteomes" id="UP001056588"/>
    </source>
</evidence>
<comment type="function">
    <text evidence="4">Required for polymorphic O-glycosylation of the serine-rich repeat protein in this bacteria. A stabilizing protein that is part of the accessory SecA2/SecY2 system specifically required to export serine-rich repeat cell wall proteins usually encoded upstream in the same operon. The GtfA-GtfB complex adds GlcNAc from UDP-GlcNAc to the substrate protein, attaching the first sugar residue. Stabilizes the glycosylation activity of GtfA. Has no N-acetylglucosaminyl transferase activity on its own.</text>
</comment>
<protein>
    <recommendedName>
        <fullName evidence="4">UDP-N-acetylglucosamine--peptide N-acetylglucosaminyltransferase stabilizing protein GtfB</fullName>
    </recommendedName>
    <alternativeName>
        <fullName evidence="4">Glycosyltransferase stabilizing protein GtfB</fullName>
    </alternativeName>
</protein>
<evidence type="ECO:0000256" key="3">
    <source>
        <dbReference type="ARBA" id="ARBA00023136"/>
    </source>
</evidence>
<accession>A0ABY4QC92</accession>
<keyword evidence="2 4" id="KW-1003">Cell membrane</keyword>
<evidence type="ECO:0000256" key="1">
    <source>
        <dbReference type="ARBA" id="ARBA00004922"/>
    </source>
</evidence>
<gene>
    <name evidence="4 5" type="primary">gtfB</name>
    <name evidence="5" type="ORF">MNY58_00540</name>
</gene>
<comment type="pathway">
    <text evidence="1 4">Protein modification; protein glycosylation.</text>
</comment>
<comment type="subcellular location">
    <subcellularLocation>
        <location evidence="4">Cell membrane</location>
        <topology evidence="4">Peripheral membrane protein</topology>
    </subcellularLocation>
</comment>
<evidence type="ECO:0000256" key="4">
    <source>
        <dbReference type="HAMAP-Rule" id="MF_01473"/>
    </source>
</evidence>
<evidence type="ECO:0000313" key="5">
    <source>
        <dbReference type="EMBL" id="UQW81640.1"/>
    </source>
</evidence>
<dbReference type="HAMAP" id="MF_01473">
    <property type="entry name" value="GtfB"/>
    <property type="match status" value="1"/>
</dbReference>
<name>A0ABY4QC92_9STAP</name>
<sequence length="444" mass="51877">MINLFEHYNQITEQLHQTLKLAGHDNETIVIHEDGFLPDEIHSPYKFFAGYNVENDNANAKFFNDVEIPQYWEIEGNNDHALILDMGVIRGKIFYKKYYEHRIINHVEWLDQHGAVRFIDYYTKHGVKFAQMTLDAQGEPILKKYMNQQGQEVFYENYKTKTIVLDWKGKTYLFESQVAFLIFYLKQIEADLTEIVINSLATPFSVTYNLDTPGRDLLFWQEHSNGKIPGNMQLIFNGHTSRKTRVLIPDKEEFHSIYGQLNENSQSLVTSAGYIYQYKKENRHQKHALIMTNSDQIINLESIVKANEDIDFYIGAITEMSTKLLDIGQYQNVKLFPEIDKETIETLYALCDIYLDINEGNEIENAVKKAFDYDLLILSYTDVTHNHTVTAQQHRFDKSNDSEELKLYMQQIYQQVSIFENALNAQHAHAIEITVEAFNQAFQQ</sequence>